<evidence type="ECO:0000313" key="1">
    <source>
        <dbReference type="EMBL" id="PIM52388.1"/>
    </source>
</evidence>
<dbReference type="AlphaFoldDB" id="A0A2G9C7J2"/>
<protein>
    <submittedName>
        <fullName evidence="1">Uncharacterized protein</fullName>
    </submittedName>
</protein>
<evidence type="ECO:0000313" key="2">
    <source>
        <dbReference type="Proteomes" id="UP000231501"/>
    </source>
</evidence>
<comment type="caution">
    <text evidence="1">The sequence shown here is derived from an EMBL/GenBank/DDBJ whole genome shotgun (WGS) entry which is preliminary data.</text>
</comment>
<gene>
    <name evidence="1" type="ORF">CS062_14630</name>
</gene>
<name>A0A2G9C7J2_9BURK</name>
<feature type="non-terminal residue" evidence="1">
    <location>
        <position position="207"/>
    </location>
</feature>
<dbReference type="EMBL" id="PEOG01000038">
    <property type="protein sequence ID" value="PIM52388.1"/>
    <property type="molecule type" value="Genomic_DNA"/>
</dbReference>
<organism evidence="1 2">
    <name type="scientific">Roseateles chitinivorans</name>
    <dbReference type="NCBI Taxonomy" id="2917965"/>
    <lineage>
        <taxon>Bacteria</taxon>
        <taxon>Pseudomonadati</taxon>
        <taxon>Pseudomonadota</taxon>
        <taxon>Betaproteobacteria</taxon>
        <taxon>Burkholderiales</taxon>
        <taxon>Sphaerotilaceae</taxon>
        <taxon>Roseateles</taxon>
    </lineage>
</organism>
<dbReference type="Proteomes" id="UP000231501">
    <property type="component" value="Unassembled WGS sequence"/>
</dbReference>
<sequence>MGLLALLAMLLVTIGICEWLGWPFLRRPAEQWLSQKLDRQVRFDGTEGQDWQLRLIGHLRLRAHSVTVAGPSWSTLGGPTLQAQDASLTLRYSDLLALRHQGQALRVKALRAGELALRLERDVEGRASWQFGDQPPSDTQVRRRPRIDGIVFDLLEVRQGTALVDDKIQRLSLLARFALRETWTTAGQAASAVGAGDGPAPGASGAT</sequence>
<reference evidence="1 2" key="1">
    <citation type="submission" date="2017-11" db="EMBL/GenBank/DDBJ databases">
        <title>Draft genome sequence of Mitsuaria sp. HWN-4.</title>
        <authorList>
            <person name="Gundlapally S.R."/>
        </authorList>
    </citation>
    <scope>NUCLEOTIDE SEQUENCE [LARGE SCALE GENOMIC DNA]</scope>
    <source>
        <strain evidence="1 2">HWN-4</strain>
    </source>
</reference>
<proteinExistence type="predicted"/>
<accession>A0A2G9C7J2</accession>
<keyword evidence="2" id="KW-1185">Reference proteome</keyword>